<dbReference type="AlphaFoldDB" id="A0A2Z4FIE1"/>
<proteinExistence type="predicted"/>
<dbReference type="KEGG" id="bsed:DN745_04860"/>
<protein>
    <submittedName>
        <fullName evidence="2">Uncharacterized protein</fullName>
    </submittedName>
</protein>
<gene>
    <name evidence="2" type="ORF">DN745_04860</name>
</gene>
<dbReference type="Pfam" id="PF19775">
    <property type="entry name" value="DUF6261"/>
    <property type="match status" value="1"/>
</dbReference>
<accession>A0A2Z4FIE1</accession>
<organism evidence="2 3">
    <name type="scientific">Bradymonas sediminis</name>
    <dbReference type="NCBI Taxonomy" id="1548548"/>
    <lineage>
        <taxon>Bacteria</taxon>
        <taxon>Deltaproteobacteria</taxon>
        <taxon>Bradymonadales</taxon>
        <taxon>Bradymonadaceae</taxon>
        <taxon>Bradymonas</taxon>
    </lineage>
</organism>
<sequence>MGDNLNMYRFGIGSIFFALEEVESLAQAAGEAELEARCAHGRDKARAARQLQFDWARRDRSRRLARPEAVERDQQVDRTLSQIYGNIKNFAGMERESPVRETARRMQAQLFPFGVFEITSKTFEEEHSAVKELLRRLRADFAVELGQLALEPLVDDLEWLNARFGEELQTGERLTWDEVQAAVSEAEEAFYKVVFDIFGRTLDDPARRDALLAPISVQNERIGQYMKRRGSVPKVDPGTGAVVEGEVIDEADTPIEADINAPHDTQDHVTPEPAPVAE</sequence>
<dbReference type="InterPro" id="IPR046228">
    <property type="entry name" value="DUF6261"/>
</dbReference>
<evidence type="ECO:0000256" key="1">
    <source>
        <dbReference type="SAM" id="MobiDB-lite"/>
    </source>
</evidence>
<dbReference type="OrthoDB" id="5506422at2"/>
<keyword evidence="3" id="KW-1185">Reference proteome</keyword>
<dbReference type="Proteomes" id="UP000249799">
    <property type="component" value="Chromosome"/>
</dbReference>
<feature type="region of interest" description="Disordered" evidence="1">
    <location>
        <begin position="252"/>
        <end position="278"/>
    </location>
</feature>
<name>A0A2Z4FIE1_9DELT</name>
<evidence type="ECO:0000313" key="3">
    <source>
        <dbReference type="Proteomes" id="UP000249799"/>
    </source>
</evidence>
<dbReference type="EMBL" id="CP030032">
    <property type="protein sequence ID" value="AWV88702.1"/>
    <property type="molecule type" value="Genomic_DNA"/>
</dbReference>
<reference evidence="2 3" key="1">
    <citation type="submission" date="2018-06" db="EMBL/GenBank/DDBJ databases">
        <title>Lujinxingia sediminis gen. nov. sp. nov., a new facultative anaerobic member of the class Deltaproteobacteria, and proposal of Lujinxingaceae fam. nov.</title>
        <authorList>
            <person name="Guo L.-Y."/>
            <person name="Li C.-M."/>
            <person name="Wang S."/>
            <person name="Du Z.-J."/>
        </authorList>
    </citation>
    <scope>NUCLEOTIDE SEQUENCE [LARGE SCALE GENOMIC DNA]</scope>
    <source>
        <strain evidence="2 3">FA350</strain>
    </source>
</reference>
<evidence type="ECO:0000313" key="2">
    <source>
        <dbReference type="EMBL" id="AWV88702.1"/>
    </source>
</evidence>